<dbReference type="GO" id="GO:0006629">
    <property type="term" value="P:lipid metabolic process"/>
    <property type="evidence" value="ECO:0007669"/>
    <property type="project" value="InterPro"/>
</dbReference>
<name>A0A8E6B9Y1_9BACT</name>
<dbReference type="PROSITE" id="PS51704">
    <property type="entry name" value="GP_PDE"/>
    <property type="match status" value="2"/>
</dbReference>
<dbReference type="PANTHER" id="PTHR46211:SF14">
    <property type="entry name" value="GLYCEROPHOSPHODIESTER PHOSPHODIESTERASE"/>
    <property type="match status" value="1"/>
</dbReference>
<evidence type="ECO:0000259" key="1">
    <source>
        <dbReference type="PROSITE" id="PS51704"/>
    </source>
</evidence>
<dbReference type="GO" id="GO:0008081">
    <property type="term" value="F:phosphoric diester hydrolase activity"/>
    <property type="evidence" value="ECO:0007669"/>
    <property type="project" value="InterPro"/>
</dbReference>
<feature type="domain" description="GP-PDE" evidence="1">
    <location>
        <begin position="36"/>
        <end position="268"/>
    </location>
</feature>
<dbReference type="SUPFAM" id="SSF51695">
    <property type="entry name" value="PLC-like phosphodiesterases"/>
    <property type="match status" value="2"/>
</dbReference>
<reference evidence="2" key="1">
    <citation type="submission" date="2021-05" db="EMBL/GenBank/DDBJ databases">
        <title>Complete genome sequence of the cellulolytic planctomycete Telmatocola sphagniphila SP2T and characterization of the first cellulase from planctomycetes.</title>
        <authorList>
            <person name="Rakitin A.L."/>
            <person name="Beletsky A.V."/>
            <person name="Naumoff D.G."/>
            <person name="Kulichevskaya I.S."/>
            <person name="Mardanov A.V."/>
            <person name="Ravin N.V."/>
            <person name="Dedysh S.N."/>
        </authorList>
    </citation>
    <scope>NUCLEOTIDE SEQUENCE</scope>
    <source>
        <strain evidence="2">SP2T</strain>
    </source>
</reference>
<dbReference type="PANTHER" id="PTHR46211">
    <property type="entry name" value="GLYCEROPHOSPHORYL DIESTER PHOSPHODIESTERASE"/>
    <property type="match status" value="1"/>
</dbReference>
<keyword evidence="3" id="KW-1185">Reference proteome</keyword>
<dbReference type="Pfam" id="PF03009">
    <property type="entry name" value="GDPD"/>
    <property type="match status" value="2"/>
</dbReference>
<organism evidence="2 3">
    <name type="scientific">Telmatocola sphagniphila</name>
    <dbReference type="NCBI Taxonomy" id="1123043"/>
    <lineage>
        <taxon>Bacteria</taxon>
        <taxon>Pseudomonadati</taxon>
        <taxon>Planctomycetota</taxon>
        <taxon>Planctomycetia</taxon>
        <taxon>Gemmatales</taxon>
        <taxon>Gemmataceae</taxon>
    </lineage>
</organism>
<dbReference type="CDD" id="cd08566">
    <property type="entry name" value="GDPD_AtGDE_like"/>
    <property type="match status" value="2"/>
</dbReference>
<dbReference type="AlphaFoldDB" id="A0A8E6B9Y1"/>
<gene>
    <name evidence="2" type="ORF">KIH39_11575</name>
</gene>
<feature type="domain" description="GP-PDE" evidence="1">
    <location>
        <begin position="278"/>
        <end position="508"/>
    </location>
</feature>
<dbReference type="KEGG" id="tsph:KIH39_11575"/>
<sequence>MRSSFIAWIVLQVAQSSLLADEPFRFFEPVQPPRKMQIVAHLGMHQLAPENSPAALLACSSDYIEWAQVPIRLTRDGKHVILSDETVDRITSGHGKVSELTLAELKKLDTGSAYSERFKDTPIPTLAEVLKLSKGKLNLVLQCERVDSKLLVKEILGAQMQNQVLVQAEPDVLKKISQVADQKLAKMLSFNPDQDKLENWISEFQPDAALVEADRLTNALCKTLQTRGIKLFVQATGSPDSFEVWNKLIHFPIDAIVTDNPVGVRFAEVRNRIPNFPVKISYHRGACRYAPENTLASIQMAAALGADYIEVDIRPTSDGKYMLLHDSTLNRTTNGKGPIRKSSFDEVRALTAGAWFSKAYADQKVPTLSEGLTAMGKQSHGYLDSKDITPEDLLAAMQKHDLMERSVVYQSAQFLEKLKKLHPKVRALPPLDKVEYFDKVAAISPYGFDTEWKILSKELIEKAHNTGIKIFSDSLAPLHENVEEYLKAMNWGIDVIQTNYPLRVLRAIELFTPSAKSTNSN</sequence>
<dbReference type="InterPro" id="IPR030395">
    <property type="entry name" value="GP_PDE_dom"/>
</dbReference>
<dbReference type="EMBL" id="CP074694">
    <property type="protein sequence ID" value="QVL34513.1"/>
    <property type="molecule type" value="Genomic_DNA"/>
</dbReference>
<protein>
    <submittedName>
        <fullName evidence="2">Glycerophosphodiester phosphodiesterase family protein</fullName>
    </submittedName>
</protein>
<dbReference type="Gene3D" id="3.20.20.190">
    <property type="entry name" value="Phosphatidylinositol (PI) phosphodiesterase"/>
    <property type="match status" value="2"/>
</dbReference>
<dbReference type="Proteomes" id="UP000676194">
    <property type="component" value="Chromosome"/>
</dbReference>
<dbReference type="RefSeq" id="WP_213499568.1">
    <property type="nucleotide sequence ID" value="NZ_CP074694.1"/>
</dbReference>
<evidence type="ECO:0000313" key="2">
    <source>
        <dbReference type="EMBL" id="QVL34513.1"/>
    </source>
</evidence>
<dbReference type="InterPro" id="IPR017946">
    <property type="entry name" value="PLC-like_Pdiesterase_TIM-brl"/>
</dbReference>
<proteinExistence type="predicted"/>
<evidence type="ECO:0000313" key="3">
    <source>
        <dbReference type="Proteomes" id="UP000676194"/>
    </source>
</evidence>
<accession>A0A8E6B9Y1</accession>